<organism evidence="1">
    <name type="scientific">marine sediment metagenome</name>
    <dbReference type="NCBI Taxonomy" id="412755"/>
    <lineage>
        <taxon>unclassified sequences</taxon>
        <taxon>metagenomes</taxon>
        <taxon>ecological metagenomes</taxon>
    </lineage>
</organism>
<gene>
    <name evidence="1" type="ORF">LCGC14_1580310</name>
</gene>
<evidence type="ECO:0000313" key="1">
    <source>
        <dbReference type="EMBL" id="KKM26885.1"/>
    </source>
</evidence>
<dbReference type="AlphaFoldDB" id="A0A0F9LH84"/>
<sequence length="59" mass="6491">MSKERLLTEEIRTTARSMITCSHANMLDDEEFDKYLSEILAKTAEIVKGDAEGSGGVAQ</sequence>
<comment type="caution">
    <text evidence="1">The sequence shown here is derived from an EMBL/GenBank/DDBJ whole genome shotgun (WGS) entry which is preliminary data.</text>
</comment>
<name>A0A0F9LH84_9ZZZZ</name>
<reference evidence="1" key="1">
    <citation type="journal article" date="2015" name="Nature">
        <title>Complex archaea that bridge the gap between prokaryotes and eukaryotes.</title>
        <authorList>
            <person name="Spang A."/>
            <person name="Saw J.H."/>
            <person name="Jorgensen S.L."/>
            <person name="Zaremba-Niedzwiedzka K."/>
            <person name="Martijn J."/>
            <person name="Lind A.E."/>
            <person name="van Eijk R."/>
            <person name="Schleper C."/>
            <person name="Guy L."/>
            <person name="Ettema T.J."/>
        </authorList>
    </citation>
    <scope>NUCLEOTIDE SEQUENCE</scope>
</reference>
<accession>A0A0F9LH84</accession>
<dbReference type="EMBL" id="LAZR01012428">
    <property type="protein sequence ID" value="KKM26885.1"/>
    <property type="molecule type" value="Genomic_DNA"/>
</dbReference>
<protein>
    <submittedName>
        <fullName evidence="1">Uncharacterized protein</fullName>
    </submittedName>
</protein>
<proteinExistence type="predicted"/>